<evidence type="ECO:0000313" key="2">
    <source>
        <dbReference type="Proteomes" id="UP000250235"/>
    </source>
</evidence>
<organism evidence="1 2">
    <name type="scientific">Dorcoceras hygrometricum</name>
    <dbReference type="NCBI Taxonomy" id="472368"/>
    <lineage>
        <taxon>Eukaryota</taxon>
        <taxon>Viridiplantae</taxon>
        <taxon>Streptophyta</taxon>
        <taxon>Embryophyta</taxon>
        <taxon>Tracheophyta</taxon>
        <taxon>Spermatophyta</taxon>
        <taxon>Magnoliopsida</taxon>
        <taxon>eudicotyledons</taxon>
        <taxon>Gunneridae</taxon>
        <taxon>Pentapetalae</taxon>
        <taxon>asterids</taxon>
        <taxon>lamiids</taxon>
        <taxon>Lamiales</taxon>
        <taxon>Gesneriaceae</taxon>
        <taxon>Didymocarpoideae</taxon>
        <taxon>Trichosporeae</taxon>
        <taxon>Loxocarpinae</taxon>
        <taxon>Dorcoceras</taxon>
    </lineage>
</organism>
<accession>A0A2Z7D8Y8</accession>
<evidence type="ECO:0000313" key="1">
    <source>
        <dbReference type="EMBL" id="KZV55891.1"/>
    </source>
</evidence>
<dbReference type="AlphaFoldDB" id="A0A2Z7D8Y8"/>
<dbReference type="Proteomes" id="UP000250235">
    <property type="component" value="Unassembled WGS sequence"/>
</dbReference>
<protein>
    <submittedName>
        <fullName evidence="1">Uncharacterized protein</fullName>
    </submittedName>
</protein>
<reference evidence="1 2" key="1">
    <citation type="journal article" date="2015" name="Proc. Natl. Acad. Sci. U.S.A.">
        <title>The resurrection genome of Boea hygrometrica: A blueprint for survival of dehydration.</title>
        <authorList>
            <person name="Xiao L."/>
            <person name="Yang G."/>
            <person name="Zhang L."/>
            <person name="Yang X."/>
            <person name="Zhao S."/>
            <person name="Ji Z."/>
            <person name="Zhou Q."/>
            <person name="Hu M."/>
            <person name="Wang Y."/>
            <person name="Chen M."/>
            <person name="Xu Y."/>
            <person name="Jin H."/>
            <person name="Xiao X."/>
            <person name="Hu G."/>
            <person name="Bao F."/>
            <person name="Hu Y."/>
            <person name="Wan P."/>
            <person name="Li L."/>
            <person name="Deng X."/>
            <person name="Kuang T."/>
            <person name="Xiang C."/>
            <person name="Zhu J.K."/>
            <person name="Oliver M.J."/>
            <person name="He Y."/>
        </authorList>
    </citation>
    <scope>NUCLEOTIDE SEQUENCE [LARGE SCALE GENOMIC DNA]</scope>
    <source>
        <strain evidence="2">cv. XS01</strain>
    </source>
</reference>
<sequence>MDQNRFLQHPTRRRFLCAPLEFRSLHKSELTARGYHGFSAGRGFDPAGNAPGGG</sequence>
<proteinExistence type="predicted"/>
<keyword evidence="2" id="KW-1185">Reference proteome</keyword>
<dbReference type="EMBL" id="KQ988435">
    <property type="protein sequence ID" value="KZV55891.1"/>
    <property type="molecule type" value="Genomic_DNA"/>
</dbReference>
<gene>
    <name evidence="1" type="ORF">F511_18758</name>
</gene>
<name>A0A2Z7D8Y8_9LAMI</name>